<gene>
    <name evidence="1" type="ORF">HPB47_020725</name>
</gene>
<name>A0AC60QEM5_IXOPE</name>
<comment type="caution">
    <text evidence="1">The sequence shown here is derived from an EMBL/GenBank/DDBJ whole genome shotgun (WGS) entry which is preliminary data.</text>
</comment>
<accession>A0AC60QEM5</accession>
<dbReference type="Proteomes" id="UP000805193">
    <property type="component" value="Unassembled WGS sequence"/>
</dbReference>
<sequence length="87" mass="9783">MPHRRPLKLLLHNLKFSGRSHLRSTAVANPICPHTEKHELSPRPSSSAEDFAEETLEGEKRPAVPAGQVPLKLKIPAEDFRSRDAQR</sequence>
<evidence type="ECO:0000313" key="1">
    <source>
        <dbReference type="EMBL" id="KAG0432567.1"/>
    </source>
</evidence>
<keyword evidence="2" id="KW-1185">Reference proteome</keyword>
<proteinExistence type="predicted"/>
<reference evidence="1 2" key="1">
    <citation type="journal article" date="2020" name="Cell">
        <title>Large-Scale Comparative Analyses of Tick Genomes Elucidate Their Genetic Diversity and Vector Capacities.</title>
        <authorList>
            <consortium name="Tick Genome and Microbiome Consortium (TIGMIC)"/>
            <person name="Jia N."/>
            <person name="Wang J."/>
            <person name="Shi W."/>
            <person name="Du L."/>
            <person name="Sun Y."/>
            <person name="Zhan W."/>
            <person name="Jiang J.F."/>
            <person name="Wang Q."/>
            <person name="Zhang B."/>
            <person name="Ji P."/>
            <person name="Bell-Sakyi L."/>
            <person name="Cui X.M."/>
            <person name="Yuan T.T."/>
            <person name="Jiang B.G."/>
            <person name="Yang W.F."/>
            <person name="Lam T.T."/>
            <person name="Chang Q.C."/>
            <person name="Ding S.J."/>
            <person name="Wang X.J."/>
            <person name="Zhu J.G."/>
            <person name="Ruan X.D."/>
            <person name="Zhao L."/>
            <person name="Wei J.T."/>
            <person name="Ye R.Z."/>
            <person name="Que T.C."/>
            <person name="Du C.H."/>
            <person name="Zhou Y.H."/>
            <person name="Cheng J.X."/>
            <person name="Dai P.F."/>
            <person name="Guo W.B."/>
            <person name="Han X.H."/>
            <person name="Huang E.J."/>
            <person name="Li L.F."/>
            <person name="Wei W."/>
            <person name="Gao Y.C."/>
            <person name="Liu J.Z."/>
            <person name="Shao H.Z."/>
            <person name="Wang X."/>
            <person name="Wang C.C."/>
            <person name="Yang T.C."/>
            <person name="Huo Q.B."/>
            <person name="Li W."/>
            <person name="Chen H.Y."/>
            <person name="Chen S.E."/>
            <person name="Zhou L.G."/>
            <person name="Ni X.B."/>
            <person name="Tian J.H."/>
            <person name="Sheng Y."/>
            <person name="Liu T."/>
            <person name="Pan Y.S."/>
            <person name="Xia L.Y."/>
            <person name="Li J."/>
            <person name="Zhao F."/>
            <person name="Cao W.C."/>
        </authorList>
    </citation>
    <scope>NUCLEOTIDE SEQUENCE [LARGE SCALE GENOMIC DNA]</scope>
    <source>
        <strain evidence="1">Iper-2018</strain>
    </source>
</reference>
<organism evidence="1 2">
    <name type="scientific">Ixodes persulcatus</name>
    <name type="common">Taiga tick</name>
    <dbReference type="NCBI Taxonomy" id="34615"/>
    <lineage>
        <taxon>Eukaryota</taxon>
        <taxon>Metazoa</taxon>
        <taxon>Ecdysozoa</taxon>
        <taxon>Arthropoda</taxon>
        <taxon>Chelicerata</taxon>
        <taxon>Arachnida</taxon>
        <taxon>Acari</taxon>
        <taxon>Parasitiformes</taxon>
        <taxon>Ixodida</taxon>
        <taxon>Ixodoidea</taxon>
        <taxon>Ixodidae</taxon>
        <taxon>Ixodinae</taxon>
        <taxon>Ixodes</taxon>
    </lineage>
</organism>
<dbReference type="EMBL" id="JABSTQ010009137">
    <property type="protein sequence ID" value="KAG0432567.1"/>
    <property type="molecule type" value="Genomic_DNA"/>
</dbReference>
<protein>
    <submittedName>
        <fullName evidence="1">Uncharacterized protein</fullName>
    </submittedName>
</protein>
<evidence type="ECO:0000313" key="2">
    <source>
        <dbReference type="Proteomes" id="UP000805193"/>
    </source>
</evidence>